<organism evidence="4 5">
    <name type="scientific">Micromonospora sonneratiae</name>
    <dbReference type="NCBI Taxonomy" id="1184706"/>
    <lineage>
        <taxon>Bacteria</taxon>
        <taxon>Bacillati</taxon>
        <taxon>Actinomycetota</taxon>
        <taxon>Actinomycetes</taxon>
        <taxon>Micromonosporales</taxon>
        <taxon>Micromonosporaceae</taxon>
        <taxon>Micromonospora</taxon>
    </lineage>
</organism>
<keyword evidence="2 4" id="KW-0012">Acyltransferase</keyword>
<dbReference type="InterPro" id="IPR016181">
    <property type="entry name" value="Acyl_CoA_acyltransferase"/>
</dbReference>
<comment type="caution">
    <text evidence="4">The sequence shown here is derived from an EMBL/GenBank/DDBJ whole genome shotgun (WGS) entry which is preliminary data.</text>
</comment>
<dbReference type="Gene3D" id="3.40.630.30">
    <property type="match status" value="1"/>
</dbReference>
<evidence type="ECO:0000256" key="2">
    <source>
        <dbReference type="ARBA" id="ARBA00023315"/>
    </source>
</evidence>
<feature type="domain" description="N-acetyltransferase" evidence="3">
    <location>
        <begin position="4"/>
        <end position="165"/>
    </location>
</feature>
<dbReference type="PROSITE" id="PS51186">
    <property type="entry name" value="GNAT"/>
    <property type="match status" value="1"/>
</dbReference>
<accession>A0ABW3YGE6</accession>
<protein>
    <submittedName>
        <fullName evidence="4">GNAT family N-acetyltransferase</fullName>
        <ecNumber evidence="4">2.3.-.-</ecNumber>
    </submittedName>
</protein>
<evidence type="ECO:0000313" key="5">
    <source>
        <dbReference type="Proteomes" id="UP001597260"/>
    </source>
</evidence>
<dbReference type="CDD" id="cd04301">
    <property type="entry name" value="NAT_SF"/>
    <property type="match status" value="1"/>
</dbReference>
<dbReference type="PANTHER" id="PTHR10545">
    <property type="entry name" value="DIAMINE N-ACETYLTRANSFERASE"/>
    <property type="match status" value="1"/>
</dbReference>
<keyword evidence="5" id="KW-1185">Reference proteome</keyword>
<dbReference type="SUPFAM" id="SSF55729">
    <property type="entry name" value="Acyl-CoA N-acyltransferases (Nat)"/>
    <property type="match status" value="1"/>
</dbReference>
<evidence type="ECO:0000259" key="3">
    <source>
        <dbReference type="PROSITE" id="PS51186"/>
    </source>
</evidence>
<keyword evidence="1 4" id="KW-0808">Transferase</keyword>
<sequence>MPPLTTSRAEPDDIPSIAILLEEMDRFYGATTFSPLEDRLAAIKTNLFEENLGIHLMLARKNNEVVGLASYSFLWPAVGVTRSLYLKELYVSKLHRRQGIGNLLMKTLMEVAVENDCSRLEWTTDLENEDAQHFYRQFGSNQLSTKAFYRLTDFRQTSRAINHPH</sequence>
<dbReference type="InterPro" id="IPR051016">
    <property type="entry name" value="Diverse_Substrate_AcTransf"/>
</dbReference>
<dbReference type="Pfam" id="PF00583">
    <property type="entry name" value="Acetyltransf_1"/>
    <property type="match status" value="1"/>
</dbReference>
<dbReference type="RefSeq" id="WP_377571860.1">
    <property type="nucleotide sequence ID" value="NZ_JBHTMP010000023.1"/>
</dbReference>
<dbReference type="Proteomes" id="UP001597260">
    <property type="component" value="Unassembled WGS sequence"/>
</dbReference>
<evidence type="ECO:0000313" key="4">
    <source>
        <dbReference type="EMBL" id="MFD1322706.1"/>
    </source>
</evidence>
<gene>
    <name evidence="4" type="ORF">ACFQ4H_16535</name>
</gene>
<dbReference type="PANTHER" id="PTHR10545:SF29">
    <property type="entry name" value="GH14572P-RELATED"/>
    <property type="match status" value="1"/>
</dbReference>
<reference evidence="5" key="1">
    <citation type="journal article" date="2019" name="Int. J. Syst. Evol. Microbiol.">
        <title>The Global Catalogue of Microorganisms (GCM) 10K type strain sequencing project: providing services to taxonomists for standard genome sequencing and annotation.</title>
        <authorList>
            <consortium name="The Broad Institute Genomics Platform"/>
            <consortium name="The Broad Institute Genome Sequencing Center for Infectious Disease"/>
            <person name="Wu L."/>
            <person name="Ma J."/>
        </authorList>
    </citation>
    <scope>NUCLEOTIDE SEQUENCE [LARGE SCALE GENOMIC DNA]</scope>
    <source>
        <strain evidence="5">JCM 31037</strain>
    </source>
</reference>
<proteinExistence type="predicted"/>
<evidence type="ECO:0000256" key="1">
    <source>
        <dbReference type="ARBA" id="ARBA00022679"/>
    </source>
</evidence>
<dbReference type="EMBL" id="JBHTMP010000023">
    <property type="protein sequence ID" value="MFD1322706.1"/>
    <property type="molecule type" value="Genomic_DNA"/>
</dbReference>
<dbReference type="InterPro" id="IPR000182">
    <property type="entry name" value="GNAT_dom"/>
</dbReference>
<dbReference type="EC" id="2.3.-.-" evidence="4"/>
<dbReference type="GO" id="GO:0016746">
    <property type="term" value="F:acyltransferase activity"/>
    <property type="evidence" value="ECO:0007669"/>
    <property type="project" value="UniProtKB-KW"/>
</dbReference>
<name>A0ABW3YGE6_9ACTN</name>